<comment type="caution">
    <text evidence="2">The sequence shown here is derived from an EMBL/GenBank/DDBJ whole genome shotgun (WGS) entry which is preliminary data.</text>
</comment>
<dbReference type="EMBL" id="JOKZ01001421">
    <property type="protein sequence ID" value="KKO96405.1"/>
    <property type="molecule type" value="Genomic_DNA"/>
</dbReference>
<dbReference type="AlphaFoldDB" id="A0A0F9WT83"/>
<feature type="compositionally biased region" description="Basic and acidic residues" evidence="1">
    <location>
        <begin position="8"/>
        <end position="45"/>
    </location>
</feature>
<organism evidence="2 3">
    <name type="scientific">Trichoderma harzianum</name>
    <name type="common">Hypocrea lixii</name>
    <dbReference type="NCBI Taxonomy" id="5544"/>
    <lineage>
        <taxon>Eukaryota</taxon>
        <taxon>Fungi</taxon>
        <taxon>Dikarya</taxon>
        <taxon>Ascomycota</taxon>
        <taxon>Pezizomycotina</taxon>
        <taxon>Sordariomycetes</taxon>
        <taxon>Hypocreomycetidae</taxon>
        <taxon>Hypocreales</taxon>
        <taxon>Hypocreaceae</taxon>
        <taxon>Trichoderma</taxon>
    </lineage>
</organism>
<reference evidence="3" key="1">
    <citation type="journal article" date="2015" name="Genome Announc.">
        <title>Draft whole-genome sequence of the biocontrol agent Trichoderma harzianum T6776.</title>
        <authorList>
            <person name="Baroncelli R."/>
            <person name="Piaggeschi G."/>
            <person name="Fiorini L."/>
            <person name="Bertolini E."/>
            <person name="Zapparata A."/>
            <person name="Pe M.E."/>
            <person name="Sarrocco S."/>
            <person name="Vannacci G."/>
        </authorList>
    </citation>
    <scope>NUCLEOTIDE SEQUENCE [LARGE SCALE GENOMIC DNA]</scope>
    <source>
        <strain evidence="3">T6776</strain>
    </source>
</reference>
<feature type="region of interest" description="Disordered" evidence="1">
    <location>
        <begin position="1"/>
        <end position="70"/>
    </location>
</feature>
<evidence type="ECO:0000256" key="1">
    <source>
        <dbReference type="SAM" id="MobiDB-lite"/>
    </source>
</evidence>
<proteinExistence type="predicted"/>
<sequence length="404" mass="48102">NCRAPKKERKDKIPEPKKENLLLEREERSLDLLQREDDSYPQHEEELGEITEPRGTTPLENTPNPVRNPAVEATAQRNYGLPSYERQVGNITNFVGSESEEINELIRLQQRVEIHNPERDIETLVYREIRDRLAQWQPYNDKQRIIASLDADEIWELEGRYQRIPRDHPWIDPANDNHHRICWTNCIAHRCMYHLKWKAEHNTFPRRNSVIPITDPCHEGQHSGWKVTYKFRELRITILEPHPTAPYECKNNGRTENCPSHWCTIHQTSKLIQWHDQNEGTRACTFEWYRQCDEPDCLKHRRHKLEDWHDSVSEEKQAMGQQLVNQLHGIGFNFRTHIGAPEELLRKYHEYRKTPDNPQDDEITCEICIRQMRLHCGAVEWENCANPHCKSHALRKIEDWHSKN</sequence>
<name>A0A0F9WT83_TRIHA</name>
<evidence type="ECO:0000313" key="2">
    <source>
        <dbReference type="EMBL" id="KKO96405.1"/>
    </source>
</evidence>
<feature type="non-terminal residue" evidence="2">
    <location>
        <position position="1"/>
    </location>
</feature>
<dbReference type="Proteomes" id="UP000034112">
    <property type="component" value="Unassembled WGS sequence"/>
</dbReference>
<gene>
    <name evidence="2" type="ORF">THAR02_11494</name>
</gene>
<evidence type="ECO:0000313" key="3">
    <source>
        <dbReference type="Proteomes" id="UP000034112"/>
    </source>
</evidence>
<accession>A0A0F9WT83</accession>
<protein>
    <submittedName>
        <fullName evidence="2">Uncharacterized protein</fullName>
    </submittedName>
</protein>